<dbReference type="GO" id="GO:0005739">
    <property type="term" value="C:mitochondrion"/>
    <property type="evidence" value="ECO:0007669"/>
    <property type="project" value="TreeGrafter"/>
</dbReference>
<dbReference type="InterPro" id="IPR029069">
    <property type="entry name" value="HotDog_dom_sf"/>
</dbReference>
<dbReference type="Proteomes" id="UP001338582">
    <property type="component" value="Chromosome 5"/>
</dbReference>
<reference evidence="2 3" key="1">
    <citation type="submission" date="2023-10" db="EMBL/GenBank/DDBJ databases">
        <title>Draft Genome Sequence of Candida saopaulonensis from a very Premature Infant with Sepsis.</title>
        <authorList>
            <person name="Ning Y."/>
            <person name="Dai R."/>
            <person name="Xiao M."/>
            <person name="Xu Y."/>
            <person name="Yan Q."/>
            <person name="Zhang L."/>
        </authorList>
    </citation>
    <scope>NUCLEOTIDE SEQUENCE [LARGE SCALE GENOMIC DNA]</scope>
    <source>
        <strain evidence="2 3">19XY460</strain>
    </source>
</reference>
<dbReference type="Gene3D" id="3.10.129.10">
    <property type="entry name" value="Hotdog Thioesterase"/>
    <property type="match status" value="1"/>
</dbReference>
<evidence type="ECO:0000313" key="3">
    <source>
        <dbReference type="Proteomes" id="UP001338582"/>
    </source>
</evidence>
<keyword evidence="1" id="KW-1133">Transmembrane helix</keyword>
<keyword evidence="3" id="KW-1185">Reference proteome</keyword>
<dbReference type="EMBL" id="CP138898">
    <property type="protein sequence ID" value="WPK26997.1"/>
    <property type="molecule type" value="Genomic_DNA"/>
</dbReference>
<keyword evidence="1" id="KW-0812">Transmembrane</keyword>
<dbReference type="GO" id="GO:0019171">
    <property type="term" value="F:(3R)-hydroxyacyl-[acyl-carrier-protein] dehydratase activity"/>
    <property type="evidence" value="ECO:0007669"/>
    <property type="project" value="TreeGrafter"/>
</dbReference>
<evidence type="ECO:0000256" key="1">
    <source>
        <dbReference type="SAM" id="Phobius"/>
    </source>
</evidence>
<accession>A0AAX4HGK7</accession>
<keyword evidence="1" id="KW-0472">Membrane</keyword>
<proteinExistence type="predicted"/>
<evidence type="ECO:0000313" key="2">
    <source>
        <dbReference type="EMBL" id="WPK26997.1"/>
    </source>
</evidence>
<sequence>MRSEVQKWATQIKKKAWIISDTVSLGNVAHMRNLLTEIVPAEPESNKSLYGYSFLFNTQTNSDLGIDGYDNYQAPKSLSGQPLYLRRMWAGGEFEFVKKPHLGEVINCRENITAARTIGNATFVLINRDFKSSSSSLINELRTLIYTNEPFQETKREDSPEQSFDHLFKTKFTLQHIMRYNFLTYNLHKIHYDAEFCRREGFPNVLVSGPFMVLILLHYFCSKYAGISIRKFKYRNSRPCFIDTDVTLGIKEGHGCFEVQLLCGQHIACSGVISPKL</sequence>
<dbReference type="KEGG" id="asau:88175429"/>
<dbReference type="AlphaFoldDB" id="A0AAX4HGK7"/>
<protein>
    <submittedName>
        <fullName evidence="2">Uncharacterized protein</fullName>
    </submittedName>
</protein>
<dbReference type="SUPFAM" id="SSF54637">
    <property type="entry name" value="Thioesterase/thiol ester dehydrase-isomerase"/>
    <property type="match status" value="1"/>
</dbReference>
<dbReference type="RefSeq" id="XP_062879376.1">
    <property type="nucleotide sequence ID" value="XM_063023306.1"/>
</dbReference>
<dbReference type="GeneID" id="88175429"/>
<gene>
    <name evidence="2" type="ORF">PUMCH_004368</name>
</gene>
<dbReference type="PANTHER" id="PTHR28152:SF1">
    <property type="entry name" value="HYDROXYACYL-THIOESTER DEHYDRATASE TYPE 2, MITOCHONDRIAL"/>
    <property type="match status" value="1"/>
</dbReference>
<dbReference type="InterPro" id="IPR052741">
    <property type="entry name" value="Mitochondrial_HTD2"/>
</dbReference>
<dbReference type="PANTHER" id="PTHR28152">
    <property type="entry name" value="HYDROXYACYL-THIOESTER DEHYDRATASE TYPE 2, MITOCHONDRIAL"/>
    <property type="match status" value="1"/>
</dbReference>
<organism evidence="2 3">
    <name type="scientific">Australozyma saopauloensis</name>
    <dbReference type="NCBI Taxonomy" id="291208"/>
    <lineage>
        <taxon>Eukaryota</taxon>
        <taxon>Fungi</taxon>
        <taxon>Dikarya</taxon>
        <taxon>Ascomycota</taxon>
        <taxon>Saccharomycotina</taxon>
        <taxon>Pichiomycetes</taxon>
        <taxon>Metschnikowiaceae</taxon>
        <taxon>Australozyma</taxon>
    </lineage>
</organism>
<name>A0AAX4HGK7_9ASCO</name>
<feature type="transmembrane region" description="Helical" evidence="1">
    <location>
        <begin position="201"/>
        <end position="221"/>
    </location>
</feature>